<dbReference type="RefSeq" id="XP_001580100.1">
    <property type="nucleotide sequence ID" value="XM_001580050.1"/>
</dbReference>
<reference evidence="1" key="1">
    <citation type="submission" date="2006-10" db="EMBL/GenBank/DDBJ databases">
        <authorList>
            <person name="Amadeo P."/>
            <person name="Zhao Q."/>
            <person name="Wortman J."/>
            <person name="Fraser-Liggett C."/>
            <person name="Carlton J."/>
        </authorList>
    </citation>
    <scope>NUCLEOTIDE SEQUENCE</scope>
    <source>
        <strain evidence="1">G3</strain>
    </source>
</reference>
<organism evidence="1 2">
    <name type="scientific">Trichomonas vaginalis (strain ATCC PRA-98 / G3)</name>
    <dbReference type="NCBI Taxonomy" id="412133"/>
    <lineage>
        <taxon>Eukaryota</taxon>
        <taxon>Metamonada</taxon>
        <taxon>Parabasalia</taxon>
        <taxon>Trichomonadida</taxon>
        <taxon>Trichomonadidae</taxon>
        <taxon>Trichomonas</taxon>
    </lineage>
</organism>
<evidence type="ECO:0000313" key="2">
    <source>
        <dbReference type="Proteomes" id="UP000001542"/>
    </source>
</evidence>
<gene>
    <name evidence="1" type="ORF">TVAG_190060</name>
</gene>
<protein>
    <submittedName>
        <fullName evidence="1">Uncharacterized protein</fullName>
    </submittedName>
</protein>
<keyword evidence="2" id="KW-1185">Reference proteome</keyword>
<name>A2DKD7_TRIV3</name>
<proteinExistence type="predicted"/>
<dbReference type="EMBL" id="DS113211">
    <property type="protein sequence ID" value="EAY19114.1"/>
    <property type="molecule type" value="Genomic_DNA"/>
</dbReference>
<sequence>MRGKSHQMLVHIDGKRPYCVMVETQVVNSQLINIATTALQRYNSIHCTTYDISQISVFLIDENDTVEIPVDKFDQNPENFEMVLRLPDFEPLQHKISIDPDDELKYIETANELKEKGDYLSAITMSTYSPGNYSKLSTEYKTLIYSNLKSCETRNFRLLAPPKLQFTQLLRKCEENYDNLMLFRMYCQELAKDSPLLVIKIIFNYPETLKLLPEFTQKIEDFEYALNEIKQISVTPACLKYISDIYFNYGMIEYSSQIYRSIDIITNSSDEEFRAYCWKLFLLHDMPKLHQALVSFFRINRNISIGVLNFDRVYQLLCDLYTGTSTFDSSMNIHYQTVPYESRPHLCHICYIAGLCLFYCGMYDHFFLIFQCDTGITFSELNRLKPSAREWKIGKSILINQGWGCEKLPKDRMNCVLAEYQAFKDNFASYPIVRPHDTYLLSHVSFYEIAAPEPCFGKRCFWNLVETASQYNTLTIMNGRYDYKTILPHLIQNRVFSSVRAALDVIANSVSTVFAQIHEKYPNLKLVFVELAGYIDEAQITDQLNCCIRAVLPEYVQFLEQSADYENAGDPSMYYGKCFMNTFV</sequence>
<accession>A2DKD7</accession>
<dbReference type="InParanoid" id="A2DKD7"/>
<dbReference type="KEGG" id="tva:5464635"/>
<reference evidence="1" key="2">
    <citation type="journal article" date="2007" name="Science">
        <title>Draft genome sequence of the sexually transmitted pathogen Trichomonas vaginalis.</title>
        <authorList>
            <person name="Carlton J.M."/>
            <person name="Hirt R.P."/>
            <person name="Silva J.C."/>
            <person name="Delcher A.L."/>
            <person name="Schatz M."/>
            <person name="Zhao Q."/>
            <person name="Wortman J.R."/>
            <person name="Bidwell S.L."/>
            <person name="Alsmark U.C.M."/>
            <person name="Besteiro S."/>
            <person name="Sicheritz-Ponten T."/>
            <person name="Noel C.J."/>
            <person name="Dacks J.B."/>
            <person name="Foster P.G."/>
            <person name="Simillion C."/>
            <person name="Van de Peer Y."/>
            <person name="Miranda-Saavedra D."/>
            <person name="Barton G.J."/>
            <person name="Westrop G.D."/>
            <person name="Mueller S."/>
            <person name="Dessi D."/>
            <person name="Fiori P.L."/>
            <person name="Ren Q."/>
            <person name="Paulsen I."/>
            <person name="Zhang H."/>
            <person name="Bastida-Corcuera F.D."/>
            <person name="Simoes-Barbosa A."/>
            <person name="Brown M.T."/>
            <person name="Hayes R.D."/>
            <person name="Mukherjee M."/>
            <person name="Okumura C.Y."/>
            <person name="Schneider R."/>
            <person name="Smith A.J."/>
            <person name="Vanacova S."/>
            <person name="Villalvazo M."/>
            <person name="Haas B.J."/>
            <person name="Pertea M."/>
            <person name="Feldblyum T.V."/>
            <person name="Utterback T.R."/>
            <person name="Shu C.L."/>
            <person name="Osoegawa K."/>
            <person name="de Jong P.J."/>
            <person name="Hrdy I."/>
            <person name="Horvathova L."/>
            <person name="Zubacova Z."/>
            <person name="Dolezal P."/>
            <person name="Malik S.B."/>
            <person name="Logsdon J.M. Jr."/>
            <person name="Henze K."/>
            <person name="Gupta A."/>
            <person name="Wang C.C."/>
            <person name="Dunne R.L."/>
            <person name="Upcroft J.A."/>
            <person name="Upcroft P."/>
            <person name="White O."/>
            <person name="Salzberg S.L."/>
            <person name="Tang P."/>
            <person name="Chiu C.-H."/>
            <person name="Lee Y.-S."/>
            <person name="Embley T.M."/>
            <person name="Coombs G.H."/>
            <person name="Mottram J.C."/>
            <person name="Tachezy J."/>
            <person name="Fraser-Liggett C.M."/>
            <person name="Johnson P.J."/>
        </authorList>
    </citation>
    <scope>NUCLEOTIDE SEQUENCE [LARGE SCALE GENOMIC DNA]</scope>
    <source>
        <strain evidence="1">G3</strain>
    </source>
</reference>
<dbReference type="Proteomes" id="UP000001542">
    <property type="component" value="Unassembled WGS sequence"/>
</dbReference>
<dbReference type="AlphaFoldDB" id="A2DKD7"/>
<dbReference type="VEuPathDB" id="TrichDB:TVAG_190060"/>
<evidence type="ECO:0000313" key="1">
    <source>
        <dbReference type="EMBL" id="EAY19114.1"/>
    </source>
</evidence>
<dbReference type="VEuPathDB" id="TrichDB:TVAGG3_0996290"/>